<evidence type="ECO:0000313" key="3">
    <source>
        <dbReference type="Proteomes" id="UP000683360"/>
    </source>
</evidence>
<dbReference type="EMBL" id="CAJPWZ010003190">
    <property type="protein sequence ID" value="CAG2253913.1"/>
    <property type="molecule type" value="Genomic_DNA"/>
</dbReference>
<dbReference type="OrthoDB" id="6125992at2759"/>
<comment type="caution">
    <text evidence="2">The sequence shown here is derived from an EMBL/GenBank/DDBJ whole genome shotgun (WGS) entry which is preliminary data.</text>
</comment>
<organism evidence="2 3">
    <name type="scientific">Mytilus edulis</name>
    <name type="common">Blue mussel</name>
    <dbReference type="NCBI Taxonomy" id="6550"/>
    <lineage>
        <taxon>Eukaryota</taxon>
        <taxon>Metazoa</taxon>
        <taxon>Spiralia</taxon>
        <taxon>Lophotrochozoa</taxon>
        <taxon>Mollusca</taxon>
        <taxon>Bivalvia</taxon>
        <taxon>Autobranchia</taxon>
        <taxon>Pteriomorphia</taxon>
        <taxon>Mytilida</taxon>
        <taxon>Mytiloidea</taxon>
        <taxon>Mytilidae</taxon>
        <taxon>Mytilinae</taxon>
        <taxon>Mytilus</taxon>
    </lineage>
</organism>
<proteinExistence type="predicted"/>
<keyword evidence="3" id="KW-1185">Reference proteome</keyword>
<evidence type="ECO:0000256" key="1">
    <source>
        <dbReference type="SAM" id="Phobius"/>
    </source>
</evidence>
<dbReference type="AlphaFoldDB" id="A0A8S3V726"/>
<accession>A0A8S3V726</accession>
<name>A0A8S3V726_MYTED</name>
<gene>
    <name evidence="2" type="ORF">MEDL_65428</name>
</gene>
<feature type="transmembrane region" description="Helical" evidence="1">
    <location>
        <begin position="544"/>
        <end position="564"/>
    </location>
</feature>
<keyword evidence="1" id="KW-0472">Membrane</keyword>
<keyword evidence="1" id="KW-0812">Transmembrane</keyword>
<protein>
    <submittedName>
        <fullName evidence="2">Uncharacterized protein</fullName>
    </submittedName>
</protein>
<dbReference type="Proteomes" id="UP000683360">
    <property type="component" value="Unassembled WGS sequence"/>
</dbReference>
<sequence>MLSSCFSNKKYFLVYTSVRGNFITTLVLLLNDKVWKIPVGKSLQSSLTITRIKDNLDNHTYHPWQKPLQGQTEYLGNSEYHPETITKIKDYLDNHTVPSRNHYKDKNSRQSYSTIQKPLQGQGKYLGNNTVPSRNHYKDKKLKTIIQYHPETFARTGKYLDNHTVPSRNHYKDKNSRQPYKTFARIKDSAIIQYNPETFARIKDSSDYTVQSRNLCKDKRLNTIIQYNPETFARIKDSSDYTVQSRNICKDKRLNTIIQYNPETFARIKDSRQSYNTLTRLERLSTQFYSTIQKPLQGSREYLGNKTVLRYLENVTRIENIYRVTIQNSFQKLNLMMSHQKSESLHFYKYLCQKIGSEKEVTARRLAFICSDLQASNKLYLNISSGSKGEGLDLKGSDIDMMHILSLLKVFESDKDIKPVMDYCLMTLVMNIEDTQSCFTHLQLYSNYNTVPNEFKQALLKHRGMNVLSSDLYKSYFLSLCTTNLHPNFKINGPCITDSEDAIEKQKLISLLKTYPNPLVSFVSFPIYSSILPMELRSDFFEPLITVNYIPFAYFLLFLCYYHLEDTKACQWHNGIYPMLRTILAMDNNYQNGLSEKRVCMQDFILLGIANQMFGNSISAKDWFRVAASMDPYKLTSAAFRLQQIS</sequence>
<reference evidence="2" key="1">
    <citation type="submission" date="2021-03" db="EMBL/GenBank/DDBJ databases">
        <authorList>
            <person name="Bekaert M."/>
        </authorList>
    </citation>
    <scope>NUCLEOTIDE SEQUENCE</scope>
</reference>
<keyword evidence="1" id="KW-1133">Transmembrane helix</keyword>
<evidence type="ECO:0000313" key="2">
    <source>
        <dbReference type="EMBL" id="CAG2253913.1"/>
    </source>
</evidence>